<feature type="active site" description="Acyl-ester intermediate" evidence="3">
    <location>
        <position position="211"/>
    </location>
</feature>
<dbReference type="Pfam" id="PF01425">
    <property type="entry name" value="Amidase"/>
    <property type="match status" value="2"/>
</dbReference>
<feature type="active site" description="Charge relay system" evidence="3">
    <location>
        <position position="198"/>
    </location>
</feature>
<feature type="domain" description="Amidase" evidence="4">
    <location>
        <begin position="74"/>
        <end position="203"/>
    </location>
</feature>
<dbReference type="EMBL" id="JAWWNJ010000001">
    <property type="protein sequence ID" value="KAK7064026.1"/>
    <property type="molecule type" value="Genomic_DNA"/>
</dbReference>
<evidence type="ECO:0000256" key="2">
    <source>
        <dbReference type="ARBA" id="ARBA00022801"/>
    </source>
</evidence>
<dbReference type="Gene3D" id="3.90.1300.10">
    <property type="entry name" value="Amidase signature (AS) domain"/>
    <property type="match status" value="2"/>
</dbReference>
<feature type="domain" description="Amidase" evidence="4">
    <location>
        <begin position="211"/>
        <end position="542"/>
    </location>
</feature>
<name>A0AAW0EHN4_9AGAR</name>
<dbReference type="PANTHER" id="PTHR46072:SF2">
    <property type="entry name" value="AMIDASE (EUROFUNG)"/>
    <property type="match status" value="1"/>
</dbReference>
<keyword evidence="2" id="KW-0378">Hydrolase</keyword>
<dbReference type="InterPro" id="IPR036928">
    <property type="entry name" value="AS_sf"/>
</dbReference>
<dbReference type="InterPro" id="IPR023631">
    <property type="entry name" value="Amidase_dom"/>
</dbReference>
<proteinExistence type="inferred from homology"/>
<evidence type="ECO:0000313" key="5">
    <source>
        <dbReference type="EMBL" id="KAK7064026.1"/>
    </source>
</evidence>
<gene>
    <name evidence="5" type="ORF">R3P38DRAFT_2821918</name>
</gene>
<dbReference type="GO" id="GO:0016787">
    <property type="term" value="F:hydrolase activity"/>
    <property type="evidence" value="ECO:0007669"/>
    <property type="project" value="UniProtKB-KW"/>
</dbReference>
<evidence type="ECO:0000259" key="4">
    <source>
        <dbReference type="Pfam" id="PF01425"/>
    </source>
</evidence>
<accession>A0AAW0EHN4</accession>
<keyword evidence="6" id="KW-1185">Reference proteome</keyword>
<dbReference type="Proteomes" id="UP001362999">
    <property type="component" value="Unassembled WGS sequence"/>
</dbReference>
<reference evidence="5 6" key="1">
    <citation type="journal article" date="2024" name="J Genomics">
        <title>Draft genome sequencing and assembly of Favolaschia claudopus CIRM-BRFM 2984 isolated from oak limbs.</title>
        <authorList>
            <person name="Navarro D."/>
            <person name="Drula E."/>
            <person name="Chaduli D."/>
            <person name="Cazenave R."/>
            <person name="Ahrendt S."/>
            <person name="Wang J."/>
            <person name="Lipzen A."/>
            <person name="Daum C."/>
            <person name="Barry K."/>
            <person name="Grigoriev I.V."/>
            <person name="Favel A."/>
            <person name="Rosso M.N."/>
            <person name="Martin F."/>
        </authorList>
    </citation>
    <scope>NUCLEOTIDE SEQUENCE [LARGE SCALE GENOMIC DNA]</scope>
    <source>
        <strain evidence="5 6">CIRM-BRFM 2984</strain>
    </source>
</reference>
<evidence type="ECO:0000313" key="6">
    <source>
        <dbReference type="Proteomes" id="UP001362999"/>
    </source>
</evidence>
<protein>
    <submittedName>
        <fullName evidence="5">Amidase domain-containing protein</fullName>
    </submittedName>
</protein>
<comment type="caution">
    <text evidence="5">The sequence shown here is derived from an EMBL/GenBank/DDBJ whole genome shotgun (WGS) entry which is preliminary data.</text>
</comment>
<evidence type="ECO:0000256" key="1">
    <source>
        <dbReference type="ARBA" id="ARBA00009199"/>
    </source>
</evidence>
<dbReference type="SUPFAM" id="SSF75304">
    <property type="entry name" value="Amidase signature (AS) enzymes"/>
    <property type="match status" value="1"/>
</dbReference>
<comment type="similarity">
    <text evidence="1">Belongs to the amidase family.</text>
</comment>
<organism evidence="5 6">
    <name type="scientific">Favolaschia claudopus</name>
    <dbReference type="NCBI Taxonomy" id="2862362"/>
    <lineage>
        <taxon>Eukaryota</taxon>
        <taxon>Fungi</taxon>
        <taxon>Dikarya</taxon>
        <taxon>Basidiomycota</taxon>
        <taxon>Agaricomycotina</taxon>
        <taxon>Agaricomycetes</taxon>
        <taxon>Agaricomycetidae</taxon>
        <taxon>Agaricales</taxon>
        <taxon>Marasmiineae</taxon>
        <taxon>Mycenaceae</taxon>
        <taxon>Favolaschia</taxon>
    </lineage>
</organism>
<dbReference type="AlphaFoldDB" id="A0AAW0EHN4"/>
<evidence type="ECO:0000256" key="3">
    <source>
        <dbReference type="PIRSR" id="PIRSR001221-1"/>
    </source>
</evidence>
<feature type="active site" description="Charge relay system" evidence="3">
    <location>
        <position position="129"/>
    </location>
</feature>
<dbReference type="PIRSF" id="PIRSF001221">
    <property type="entry name" value="Amidase_fungi"/>
    <property type="match status" value="1"/>
</dbReference>
<sequence>MSWQHIAAQKKSRQLDDVPEDWLQSTLPAADTSNVIDFLQESIALSDLDVEVTESSVARLLYSLATGKWSSVQVTTSFYKRAIIAHQLTNCLTEIFVDQALARAKVLDDHLAQTGKVIGPLHGLPISLKDQISIKGYVSWIGKVAEKNAVLVDILESLGAVPFVKTNVPQTLMWPETFNHVWGRTTNPHNRSLTCGGSSGGEGQLNPLRRSVRIPSAFCGLYGFRPSYNRLPLAGCVNSLEGEDTILAVLGPLSNSLDGLKTFYKAVLSKEPWQRDPMVIRKRWNEDEYRLADHGKGEKLCFAIMWDNGVVMPHPPIQRGLEMTKKALLAAGHEVIDWVPYKQDEIVSTILQIFNAGAGEDFKTETAPTGEPIITSMALEDDDFVFFPVNTGISTFESWQLQKKKRDLRQEHMKHWDDTVLRTGTGRPVDAIISPIAPFTATPHGHMKTVHYTLPLNLLVSSPLWLSMTPCTRISEPYQRQDYPAIVIPVSKVDQALDVKRPRTEFYNTEDQQIYERYTPETYADAPISVQVIGRTMEEEAIIAMSEVVDEALRVSNNCVEAVILPN</sequence>
<dbReference type="PANTHER" id="PTHR46072">
    <property type="entry name" value="AMIDASE-RELATED-RELATED"/>
    <property type="match status" value="1"/>
</dbReference>